<sequence length="219" mass="25250">MPCPSQTSGFNVPNYVSLNKNIIDIFYPVEPCAVHGFERMSAIELEMDTVKSLKDRDDLRGVFLKKASVVTSFIESSHKSFYPLIVELARLRCEPLPHCCFHFIVAIKTLTTEELLESLMLAGNELQSLGRAIVKEDEYEEVRWDGIVSIVSWRERVFRLWWEERTRASTGWSSPHYANHVRALLDDTFPDRWIGRGGPTPWPSRSPDMTPLDFFLWGL</sequence>
<dbReference type="Gene3D" id="3.30.420.10">
    <property type="entry name" value="Ribonuclease H-like superfamily/Ribonuclease H"/>
    <property type="match status" value="1"/>
</dbReference>
<proteinExistence type="predicted"/>
<dbReference type="Proteomes" id="UP001148838">
    <property type="component" value="Unassembled WGS sequence"/>
</dbReference>
<accession>A0ABQ8T0K6</accession>
<protein>
    <submittedName>
        <fullName evidence="1">Uncharacterized protein</fullName>
    </submittedName>
</protein>
<evidence type="ECO:0000313" key="2">
    <source>
        <dbReference type="Proteomes" id="UP001148838"/>
    </source>
</evidence>
<dbReference type="PANTHER" id="PTHR47326:SF1">
    <property type="entry name" value="HTH PSQ-TYPE DOMAIN-CONTAINING PROTEIN"/>
    <property type="match status" value="1"/>
</dbReference>
<name>A0ABQ8T0K6_PERAM</name>
<comment type="caution">
    <text evidence="1">The sequence shown here is derived from an EMBL/GenBank/DDBJ whole genome shotgun (WGS) entry which is preliminary data.</text>
</comment>
<dbReference type="PANTHER" id="PTHR47326">
    <property type="entry name" value="TRANSPOSABLE ELEMENT TC3 TRANSPOSASE-LIKE PROTEIN"/>
    <property type="match status" value="1"/>
</dbReference>
<evidence type="ECO:0000313" key="1">
    <source>
        <dbReference type="EMBL" id="KAJ4439475.1"/>
    </source>
</evidence>
<dbReference type="InterPro" id="IPR036397">
    <property type="entry name" value="RNaseH_sf"/>
</dbReference>
<gene>
    <name evidence="1" type="ORF">ANN_07599</name>
</gene>
<dbReference type="EMBL" id="JAJSOF020000017">
    <property type="protein sequence ID" value="KAJ4439475.1"/>
    <property type="molecule type" value="Genomic_DNA"/>
</dbReference>
<reference evidence="1 2" key="1">
    <citation type="journal article" date="2022" name="Allergy">
        <title>Genome assembly and annotation of Periplaneta americana reveal a comprehensive cockroach allergen profile.</title>
        <authorList>
            <person name="Wang L."/>
            <person name="Xiong Q."/>
            <person name="Saelim N."/>
            <person name="Wang L."/>
            <person name="Nong W."/>
            <person name="Wan A.T."/>
            <person name="Shi M."/>
            <person name="Liu X."/>
            <person name="Cao Q."/>
            <person name="Hui J.H.L."/>
            <person name="Sookrung N."/>
            <person name="Leung T.F."/>
            <person name="Tungtrongchitr A."/>
            <person name="Tsui S.K.W."/>
        </authorList>
    </citation>
    <scope>NUCLEOTIDE SEQUENCE [LARGE SCALE GENOMIC DNA]</scope>
    <source>
        <strain evidence="1">PWHHKU_190912</strain>
    </source>
</reference>
<keyword evidence="2" id="KW-1185">Reference proteome</keyword>
<organism evidence="1 2">
    <name type="scientific">Periplaneta americana</name>
    <name type="common">American cockroach</name>
    <name type="synonym">Blatta americana</name>
    <dbReference type="NCBI Taxonomy" id="6978"/>
    <lineage>
        <taxon>Eukaryota</taxon>
        <taxon>Metazoa</taxon>
        <taxon>Ecdysozoa</taxon>
        <taxon>Arthropoda</taxon>
        <taxon>Hexapoda</taxon>
        <taxon>Insecta</taxon>
        <taxon>Pterygota</taxon>
        <taxon>Neoptera</taxon>
        <taxon>Polyneoptera</taxon>
        <taxon>Dictyoptera</taxon>
        <taxon>Blattodea</taxon>
        <taxon>Blattoidea</taxon>
        <taxon>Blattidae</taxon>
        <taxon>Blattinae</taxon>
        <taxon>Periplaneta</taxon>
    </lineage>
</organism>